<proteinExistence type="predicted"/>
<organism evidence="1 2">
    <name type="scientific">Frisingicoccus caecimuris</name>
    <dbReference type="NCBI Taxonomy" id="1796636"/>
    <lineage>
        <taxon>Bacteria</taxon>
        <taxon>Bacillati</taxon>
        <taxon>Bacillota</taxon>
        <taxon>Clostridia</taxon>
        <taxon>Lachnospirales</taxon>
        <taxon>Lachnospiraceae</taxon>
        <taxon>Frisingicoccus</taxon>
    </lineage>
</organism>
<evidence type="ECO:0000313" key="2">
    <source>
        <dbReference type="Proteomes" id="UP000295711"/>
    </source>
</evidence>
<accession>A0A4R2LP66</accession>
<reference evidence="1 2" key="1">
    <citation type="submission" date="2019-03" db="EMBL/GenBank/DDBJ databases">
        <title>Genomic Encyclopedia of Type Strains, Phase IV (KMG-IV): sequencing the most valuable type-strain genomes for metagenomic binning, comparative biology and taxonomic classification.</title>
        <authorList>
            <person name="Goeker M."/>
        </authorList>
    </citation>
    <scope>NUCLEOTIDE SEQUENCE [LARGE SCALE GENOMIC DNA]</scope>
    <source>
        <strain evidence="1 2">DSM 28559</strain>
    </source>
</reference>
<dbReference type="AlphaFoldDB" id="A0A4R2LP66"/>
<gene>
    <name evidence="1" type="ORF">EV212_1028</name>
</gene>
<sequence length="380" mass="44444">MKKSFGFFWCMVCLAVYVSGCQKMEPPVKGEINQEAVTVEFPEYYEKAYDKLNFKTVIVVPEKADVNGLERFTAKRAGYDMNSAYDAFFKDREVKEIHEGDVLGDNGKMLKSKHYVGTNKEYFHINGESLTFSLPFSNYILRCVYPESGRSRYNLDRYELNGELKFMSGEDVYEEILSVLNRIGFESDMDFIPSIYAMDYKILEQEEYASDMYGNEDTSKYKESWNDQDSCYYCFVRQKIEGLPLYYVYGNVMKNVEACYTGVEVIYSEEGIQRLDIDKLFEMNPSEEKKPVSLLTLDELTEKVESQYEMIISDDVFEVNKMALYMMAQKNTENSYDIFPVWILFMDQIQMDGGEEIRTLWGTLEIPENTAFLQILFDYK</sequence>
<evidence type="ECO:0000313" key="1">
    <source>
        <dbReference type="EMBL" id="TCO85694.1"/>
    </source>
</evidence>
<dbReference type="OrthoDB" id="2016755at2"/>
<dbReference type="EMBL" id="SLXA01000002">
    <property type="protein sequence ID" value="TCO85694.1"/>
    <property type="molecule type" value="Genomic_DNA"/>
</dbReference>
<name>A0A4R2LP66_9FIRM</name>
<dbReference type="RefSeq" id="WP_132088332.1">
    <property type="nucleotide sequence ID" value="NZ_JANKAQ010000001.1"/>
</dbReference>
<keyword evidence="2" id="KW-1185">Reference proteome</keyword>
<dbReference type="Proteomes" id="UP000295711">
    <property type="component" value="Unassembled WGS sequence"/>
</dbReference>
<comment type="caution">
    <text evidence="1">The sequence shown here is derived from an EMBL/GenBank/DDBJ whole genome shotgun (WGS) entry which is preliminary data.</text>
</comment>
<protein>
    <submittedName>
        <fullName evidence="1">Uncharacterized protein</fullName>
    </submittedName>
</protein>